<accession>A0A0C1GZX3</accession>
<name>A0A0C1GZX3_9BACT</name>
<dbReference type="Proteomes" id="UP000031465">
    <property type="component" value="Unassembled WGS sequence"/>
</dbReference>
<sequence>MNMSANFTIDGIGSVPSNVAEYTSGSVVKAYLESINIIAEIFNRRSSNPNSSDSPLSDTDFDNLIAAMNKLRDLAKNGVTDGNPPLTFYLTAEMATNLDLVFKSLKAAGIVLDVTYPSGKTTLLESWQSLAGFGVQQIMNAATSVSTSSTRTLQSMVELEYVKQGNDLLAVKFQALEQSLKTTQGILDTLALIQGISNQVTITNKGDFAFPPTNNWQIPSTAVAQIQQAFNQIANGQDSSDLINRMRNFQTTYNNDIATAKQNAAANGTTFSTEFSKLTNASKIMNDVVLHEWTKSEGSGKDSSTENMKIEYYTKIYKVVASAQFTQVFPVATPTSTAATELLAAKQKLYQRLVDLEAISPANTRSVEGTLASMIFKVVQDISSAFLGLDASTATPEQLKTAVSKWIIDNQDQKISSQAGNNVGSIQDRITQAITAAQSLNDTEKENVRNYQFVFQQFYQSASTVLQKVTQIVEKLAQGISR</sequence>
<dbReference type="PATRIC" id="fig|362787.3.peg.1685"/>
<organism evidence="1 2">
    <name type="scientific">Candidatus Protochlamydia amoebophila</name>
    <dbReference type="NCBI Taxonomy" id="362787"/>
    <lineage>
        <taxon>Bacteria</taxon>
        <taxon>Pseudomonadati</taxon>
        <taxon>Chlamydiota</taxon>
        <taxon>Chlamydiia</taxon>
        <taxon>Parachlamydiales</taxon>
        <taxon>Parachlamydiaceae</taxon>
        <taxon>Candidatus Protochlamydia</taxon>
    </lineage>
</organism>
<evidence type="ECO:0000313" key="2">
    <source>
        <dbReference type="Proteomes" id="UP000031465"/>
    </source>
</evidence>
<gene>
    <name evidence="1" type="ORF">DB44_ER00130</name>
</gene>
<evidence type="ECO:0000313" key="1">
    <source>
        <dbReference type="EMBL" id="KIC71084.1"/>
    </source>
</evidence>
<dbReference type="AlphaFoldDB" id="A0A0C1GZX3"/>
<comment type="caution">
    <text evidence="1">The sequence shown here is derived from an EMBL/GenBank/DDBJ whole genome shotgun (WGS) entry which is preliminary data.</text>
</comment>
<proteinExistence type="predicted"/>
<dbReference type="EMBL" id="JSAN01000115">
    <property type="protein sequence ID" value="KIC71084.1"/>
    <property type="molecule type" value="Genomic_DNA"/>
</dbReference>
<protein>
    <submittedName>
        <fullName evidence="1">Uncharacterized protein</fullName>
    </submittedName>
</protein>
<reference evidence="1 2" key="1">
    <citation type="journal article" date="2014" name="Mol. Biol. Evol.">
        <title>Massive expansion of Ubiquitination-related gene families within the Chlamydiae.</title>
        <authorList>
            <person name="Domman D."/>
            <person name="Collingro A."/>
            <person name="Lagkouvardos I."/>
            <person name="Gehre L."/>
            <person name="Weinmaier T."/>
            <person name="Rattei T."/>
            <person name="Subtil A."/>
            <person name="Horn M."/>
        </authorList>
    </citation>
    <scope>NUCLEOTIDE SEQUENCE [LARGE SCALE GENOMIC DNA]</scope>
    <source>
        <strain evidence="1 2">EI2</strain>
    </source>
</reference>